<dbReference type="EMBL" id="CP058909">
    <property type="protein sequence ID" value="QLH82261.1"/>
    <property type="molecule type" value="Genomic_DNA"/>
</dbReference>
<keyword evidence="3" id="KW-1185">Reference proteome</keyword>
<feature type="compositionally biased region" description="Basic and acidic residues" evidence="1">
    <location>
        <begin position="154"/>
        <end position="164"/>
    </location>
</feature>
<dbReference type="Proteomes" id="UP000509346">
    <property type="component" value="Chromosome"/>
</dbReference>
<proteinExistence type="predicted"/>
<evidence type="ECO:0000256" key="1">
    <source>
        <dbReference type="SAM" id="MobiDB-lite"/>
    </source>
</evidence>
<name>A0A7D5P907_9EURY</name>
<accession>A0A7D5P907</accession>
<feature type="compositionally biased region" description="Polar residues" evidence="1">
    <location>
        <begin position="178"/>
        <end position="192"/>
    </location>
</feature>
<dbReference type="RefSeq" id="WP_179922729.1">
    <property type="nucleotide sequence ID" value="NZ_CP058909.1"/>
</dbReference>
<gene>
    <name evidence="2" type="ORF">HZS54_11850</name>
</gene>
<sequence>MIRLPLTVQTIEETRKVRSAILHHLGDSIYGRYPEKYEDIDVPEPIASCRALGTPSKARRSKFGSVLTFRNERAFAMLFFHHDPEDGISYSLGSHAGWQNGGTESHLRQHHEALDAVLEELGVLHDSYQFTCPCGHEGVINGAYTDVADHINKHGEEDHTERRTPTMTLVNREVTANPPAQSESEQRQQANS</sequence>
<dbReference type="GeneID" id="56083293"/>
<protein>
    <submittedName>
        <fullName evidence="2">Uncharacterized protein</fullName>
    </submittedName>
</protein>
<evidence type="ECO:0000313" key="2">
    <source>
        <dbReference type="EMBL" id="QLH82261.1"/>
    </source>
</evidence>
<dbReference type="AlphaFoldDB" id="A0A7D5P907"/>
<reference evidence="2 3" key="1">
    <citation type="submission" date="2020-07" db="EMBL/GenBank/DDBJ databases">
        <title>Halosimplex litoreum sp. nov. and Halosimplex rubrum sp. nov., isolated from different salt environments.</title>
        <authorList>
            <person name="Cui H."/>
        </authorList>
    </citation>
    <scope>NUCLEOTIDE SEQUENCE [LARGE SCALE GENOMIC DNA]</scope>
    <source>
        <strain evidence="2 3">R2</strain>
    </source>
</reference>
<dbReference type="KEGG" id="hpel:HZS54_11850"/>
<evidence type="ECO:0000313" key="3">
    <source>
        <dbReference type="Proteomes" id="UP000509346"/>
    </source>
</evidence>
<dbReference type="OrthoDB" id="384312at2157"/>
<organism evidence="2 3">
    <name type="scientific">Halosimplex pelagicum</name>
    <dbReference type="NCBI Taxonomy" id="869886"/>
    <lineage>
        <taxon>Archaea</taxon>
        <taxon>Methanobacteriati</taxon>
        <taxon>Methanobacteriota</taxon>
        <taxon>Stenosarchaea group</taxon>
        <taxon>Halobacteria</taxon>
        <taxon>Halobacteriales</taxon>
        <taxon>Haloarculaceae</taxon>
        <taxon>Halosimplex</taxon>
    </lineage>
</organism>
<feature type="region of interest" description="Disordered" evidence="1">
    <location>
        <begin position="154"/>
        <end position="192"/>
    </location>
</feature>